<evidence type="ECO:0000313" key="2">
    <source>
        <dbReference type="EMBL" id="KAL2526927.1"/>
    </source>
</evidence>
<sequence>MATSGKELMSKNATEIWSFFQKQANNSQQRSRSSRTEPKKRGIYEIRSNETSSNVKEVKCMIKDISRKLTSLTANNSIEPNACTDQANALNIMRKTLYNPYSNTYNPGWRDHPNFYWS</sequence>
<organism evidence="2 3">
    <name type="scientific">Abeliophyllum distichum</name>
    <dbReference type="NCBI Taxonomy" id="126358"/>
    <lineage>
        <taxon>Eukaryota</taxon>
        <taxon>Viridiplantae</taxon>
        <taxon>Streptophyta</taxon>
        <taxon>Embryophyta</taxon>
        <taxon>Tracheophyta</taxon>
        <taxon>Spermatophyta</taxon>
        <taxon>Magnoliopsida</taxon>
        <taxon>eudicotyledons</taxon>
        <taxon>Gunneridae</taxon>
        <taxon>Pentapetalae</taxon>
        <taxon>asterids</taxon>
        <taxon>lamiids</taxon>
        <taxon>Lamiales</taxon>
        <taxon>Oleaceae</taxon>
        <taxon>Forsythieae</taxon>
        <taxon>Abeliophyllum</taxon>
    </lineage>
</organism>
<comment type="caution">
    <text evidence="2">The sequence shown here is derived from an EMBL/GenBank/DDBJ whole genome shotgun (WGS) entry which is preliminary data.</text>
</comment>
<feature type="compositionally biased region" description="Basic and acidic residues" evidence="1">
    <location>
        <begin position="34"/>
        <end position="43"/>
    </location>
</feature>
<gene>
    <name evidence="2" type="ORF">Adt_11981</name>
</gene>
<reference evidence="3" key="1">
    <citation type="submission" date="2024-07" db="EMBL/GenBank/DDBJ databases">
        <title>Two chromosome-level genome assemblies of Korean endemic species Abeliophyllum distichum and Forsythia ovata (Oleaceae).</title>
        <authorList>
            <person name="Jang H."/>
        </authorList>
    </citation>
    <scope>NUCLEOTIDE SEQUENCE [LARGE SCALE GENOMIC DNA]</scope>
</reference>
<proteinExistence type="predicted"/>
<evidence type="ECO:0000313" key="3">
    <source>
        <dbReference type="Proteomes" id="UP001604336"/>
    </source>
</evidence>
<dbReference type="EMBL" id="JBFOLK010000003">
    <property type="protein sequence ID" value="KAL2526927.1"/>
    <property type="molecule type" value="Genomic_DNA"/>
</dbReference>
<feature type="region of interest" description="Disordered" evidence="1">
    <location>
        <begin position="21"/>
        <end position="43"/>
    </location>
</feature>
<evidence type="ECO:0000256" key="1">
    <source>
        <dbReference type="SAM" id="MobiDB-lite"/>
    </source>
</evidence>
<keyword evidence="3" id="KW-1185">Reference proteome</keyword>
<dbReference type="AlphaFoldDB" id="A0ABD1UPQ6"/>
<accession>A0ABD1UPQ6</accession>
<dbReference type="Proteomes" id="UP001604336">
    <property type="component" value="Unassembled WGS sequence"/>
</dbReference>
<protein>
    <submittedName>
        <fullName evidence="2">Uncharacterized protein</fullName>
    </submittedName>
</protein>
<name>A0ABD1UPQ6_9LAMI</name>